<dbReference type="InterPro" id="IPR050330">
    <property type="entry name" value="Bact_OuterMem_StrucFunc"/>
</dbReference>
<organism evidence="5 6">
    <name type="scientific">Dongia rigui</name>
    <dbReference type="NCBI Taxonomy" id="940149"/>
    <lineage>
        <taxon>Bacteria</taxon>
        <taxon>Pseudomonadati</taxon>
        <taxon>Pseudomonadota</taxon>
        <taxon>Alphaproteobacteria</taxon>
        <taxon>Rhodospirillales</taxon>
        <taxon>Dongiaceae</taxon>
        <taxon>Dongia</taxon>
    </lineage>
</organism>
<comment type="caution">
    <text evidence="5">The sequence shown here is derived from an EMBL/GenBank/DDBJ whole genome shotgun (WGS) entry which is preliminary data.</text>
</comment>
<sequence>MLEQLLSYFLPNAGDVRQRVAAKPVAIFLGILILAVTLTYGADTVDILGNIAGDRFSKIDLDWSFTTTTVSVTLLVVFAILVYLFYFTTKWQIALWSRSVFSGYRSVPGQSNKSARPVFGVENIELLGGVEALFEQFDTSTHAETDAKLPLQELYERRLKDELNKWQESQRAVERIGRIFRVARPGIWGAVTNLLSYLQPNKFSDFIEYRRQRKDARALDPRGAIYQKTQEEQAKALIAAAAGLLQELRRLNVYLRSLRSREERKKSTEANDIPDQTSDAQTSNTPAPNGQVSNVQIPVEKLTLRWQGAELCRDYLERLNEILSDPNLRADAVKSFGEFLHREMPGGDFLEHLNSLRQEIDTAIQDTPFLPTSRCMDVSRQFSQLGALLKATSLGSGESKLDEYPIDYYIDARHQEPPDSTILEAKADILAPEQLKQNETARENVRQSVISLTLFTLSAFILAVAGPIIFRPNSWAIALWPVAAGLCAVFAHIHYLSACRSAVRLAAIESYLWQLAIYRSAAPKPLLVTRRRLGDLQKWRLWFVFWLIIFTPSCAGALLLRHDFGTSQTDAPTASQTDERSPVGRSYRYLYIKHHIIGPFKVTADNVGNVVGWKVAWLKNPPEVRSKDSLIGTTIVGECGKNSRVASPVSWSEWQKTVGLIDNKNTCSPVIDFPVVNDAKLGTGGPVPVSVFIDRPVLLSASTLAETREEGATTNPDQPTLEVPSPQIKFVGPTTPAELTVKVDHGSCGQACPTGTSGAAAAPMETNIWLPRRGAKAISLWFKVNCPQREEATKKAASSSHCADEKKPFNEELNRTMHSSADDLAQFVKANAGASFVVIGYTDDLGSRLYNKMLSQERANFVIDLMRAQNTGQLEIDSFAVGSDFPWIRQDSPTEFQSLNRRVDILALPRNPPTK</sequence>
<dbReference type="Gene3D" id="3.30.1330.60">
    <property type="entry name" value="OmpA-like domain"/>
    <property type="match status" value="1"/>
</dbReference>
<proteinExistence type="predicted"/>
<dbReference type="PANTHER" id="PTHR30329:SF21">
    <property type="entry name" value="LIPOPROTEIN YIAD-RELATED"/>
    <property type="match status" value="1"/>
</dbReference>
<reference evidence="5 6" key="1">
    <citation type="journal article" date="2013" name="Antonie Van Leeuwenhoek">
        <title>Dongia rigui sp. nov., isolated from freshwater of a large wetland in Korea.</title>
        <authorList>
            <person name="Baik K.S."/>
            <person name="Hwang Y.M."/>
            <person name="Choi J.S."/>
            <person name="Kwon J."/>
            <person name="Seong C.N."/>
        </authorList>
    </citation>
    <scope>NUCLEOTIDE SEQUENCE [LARGE SCALE GENOMIC DNA]</scope>
    <source>
        <strain evidence="5 6">04SU4-P</strain>
    </source>
</reference>
<dbReference type="PANTHER" id="PTHR30329">
    <property type="entry name" value="STATOR ELEMENT OF FLAGELLAR MOTOR COMPLEX"/>
    <property type="match status" value="1"/>
</dbReference>
<protein>
    <submittedName>
        <fullName evidence="5">OmpA family protein</fullName>
    </submittedName>
</protein>
<evidence type="ECO:0000256" key="3">
    <source>
        <dbReference type="SAM" id="Phobius"/>
    </source>
</evidence>
<gene>
    <name evidence="5" type="ORF">SMD31_18405</name>
</gene>
<keyword evidence="1 3" id="KW-0472">Membrane</keyword>
<evidence type="ECO:0000313" key="6">
    <source>
        <dbReference type="Proteomes" id="UP001271769"/>
    </source>
</evidence>
<dbReference type="InterPro" id="IPR036737">
    <property type="entry name" value="OmpA-like_sf"/>
</dbReference>
<feature type="transmembrane region" description="Helical" evidence="3">
    <location>
        <begin position="475"/>
        <end position="496"/>
    </location>
</feature>
<feature type="transmembrane region" description="Helical" evidence="3">
    <location>
        <begin position="21"/>
        <end position="43"/>
    </location>
</feature>
<dbReference type="PROSITE" id="PS51123">
    <property type="entry name" value="OMPA_2"/>
    <property type="match status" value="1"/>
</dbReference>
<keyword evidence="3" id="KW-0812">Transmembrane</keyword>
<feature type="transmembrane region" description="Helical" evidence="3">
    <location>
        <begin position="449"/>
        <end position="469"/>
    </location>
</feature>
<evidence type="ECO:0000256" key="2">
    <source>
        <dbReference type="SAM" id="MobiDB-lite"/>
    </source>
</evidence>
<dbReference type="CDD" id="cd07185">
    <property type="entry name" value="OmpA_C-like"/>
    <property type="match status" value="1"/>
</dbReference>
<feature type="region of interest" description="Disordered" evidence="2">
    <location>
        <begin position="264"/>
        <end position="294"/>
    </location>
</feature>
<feature type="domain" description="OmpA-like" evidence="4">
    <location>
        <begin position="796"/>
        <end position="911"/>
    </location>
</feature>
<feature type="transmembrane region" description="Helical" evidence="3">
    <location>
        <begin position="539"/>
        <end position="560"/>
    </location>
</feature>
<feature type="transmembrane region" description="Helical" evidence="3">
    <location>
        <begin position="63"/>
        <end position="86"/>
    </location>
</feature>
<feature type="compositionally biased region" description="Polar residues" evidence="2">
    <location>
        <begin position="274"/>
        <end position="294"/>
    </location>
</feature>
<evidence type="ECO:0000256" key="1">
    <source>
        <dbReference type="PROSITE-ProRule" id="PRU00473"/>
    </source>
</evidence>
<dbReference type="Proteomes" id="UP001271769">
    <property type="component" value="Unassembled WGS sequence"/>
</dbReference>
<dbReference type="SUPFAM" id="SSF103088">
    <property type="entry name" value="OmpA-like"/>
    <property type="match status" value="1"/>
</dbReference>
<evidence type="ECO:0000259" key="4">
    <source>
        <dbReference type="PROSITE" id="PS51123"/>
    </source>
</evidence>
<dbReference type="EMBL" id="JAXCLX010000003">
    <property type="protein sequence ID" value="MDY0873919.1"/>
    <property type="molecule type" value="Genomic_DNA"/>
</dbReference>
<evidence type="ECO:0000313" key="5">
    <source>
        <dbReference type="EMBL" id="MDY0873919.1"/>
    </source>
</evidence>
<keyword evidence="6" id="KW-1185">Reference proteome</keyword>
<accession>A0ABU5E3Z8</accession>
<name>A0ABU5E3Z8_9PROT</name>
<keyword evidence="3" id="KW-1133">Transmembrane helix</keyword>
<dbReference type="InterPro" id="IPR006665">
    <property type="entry name" value="OmpA-like"/>
</dbReference>
<dbReference type="RefSeq" id="WP_320502390.1">
    <property type="nucleotide sequence ID" value="NZ_JAXCLX010000003.1"/>
</dbReference>